<dbReference type="InterPro" id="IPR051784">
    <property type="entry name" value="Nod_factor_ABC_transporter"/>
</dbReference>
<sequence length="268" mass="28792">MSLTTSITAPARIIRYSAANALADMRHMYTWKTWTFGWLGRMLAQVTFFAFFGHVIGSADQTRYLLVGNAVMTCVIESMMVVVSTTWERRVGTLTLLSAAPAPLSWVFIGRSLQWPVSGTVTSLVALFGLGPAFGVNWRAGQILPVVALVVLTAASTYCFGLFVAAVAFNADGARNIVSNATYLLMMAVCGVQVPTSYWPDWVRAVAQAIPLTQTLKAIRSVSGGTGPALVPACWAVLLGIGWLVAASWMFRLMARRGRRSGSMGTGA</sequence>
<dbReference type="GO" id="GO:0140359">
    <property type="term" value="F:ABC-type transporter activity"/>
    <property type="evidence" value="ECO:0007669"/>
    <property type="project" value="InterPro"/>
</dbReference>
<evidence type="ECO:0000256" key="2">
    <source>
        <dbReference type="ARBA" id="ARBA00022692"/>
    </source>
</evidence>
<proteinExistence type="predicted"/>
<accession>A0AAU2H881</accession>
<feature type="transmembrane region" description="Helical" evidence="5">
    <location>
        <begin position="146"/>
        <end position="169"/>
    </location>
</feature>
<dbReference type="Pfam" id="PF01061">
    <property type="entry name" value="ABC2_membrane"/>
    <property type="match status" value="1"/>
</dbReference>
<feature type="transmembrane region" description="Helical" evidence="5">
    <location>
        <begin position="229"/>
        <end position="251"/>
    </location>
</feature>
<evidence type="ECO:0000313" key="7">
    <source>
        <dbReference type="EMBL" id="WTU44434.1"/>
    </source>
</evidence>
<organism evidence="7">
    <name type="scientific">Streptomyces sp. NBC_00060</name>
    <dbReference type="NCBI Taxonomy" id="2975636"/>
    <lineage>
        <taxon>Bacteria</taxon>
        <taxon>Bacillati</taxon>
        <taxon>Actinomycetota</taxon>
        <taxon>Actinomycetes</taxon>
        <taxon>Kitasatosporales</taxon>
        <taxon>Streptomycetaceae</taxon>
        <taxon>Streptomyces</taxon>
    </lineage>
</organism>
<reference evidence="7" key="1">
    <citation type="submission" date="2022-10" db="EMBL/GenBank/DDBJ databases">
        <title>The complete genomes of actinobacterial strains from the NBC collection.</title>
        <authorList>
            <person name="Joergensen T.S."/>
            <person name="Alvarez Arevalo M."/>
            <person name="Sterndorff E.B."/>
            <person name="Faurdal D."/>
            <person name="Vuksanovic O."/>
            <person name="Mourched A.-S."/>
            <person name="Charusanti P."/>
            <person name="Shaw S."/>
            <person name="Blin K."/>
            <person name="Weber T."/>
        </authorList>
    </citation>
    <scope>NUCLEOTIDE SEQUENCE</scope>
    <source>
        <strain evidence="7">NBC_00060</strain>
    </source>
</reference>
<dbReference type="PANTHER" id="PTHR43229">
    <property type="entry name" value="NODULATION PROTEIN J"/>
    <property type="match status" value="1"/>
</dbReference>
<feature type="transmembrane region" description="Helical" evidence="5">
    <location>
        <begin position="121"/>
        <end position="140"/>
    </location>
</feature>
<dbReference type="GO" id="GO:0016020">
    <property type="term" value="C:membrane"/>
    <property type="evidence" value="ECO:0007669"/>
    <property type="project" value="UniProtKB-SubCell"/>
</dbReference>
<keyword evidence="2 5" id="KW-0812">Transmembrane</keyword>
<keyword evidence="4 5" id="KW-0472">Membrane</keyword>
<evidence type="ECO:0000259" key="6">
    <source>
        <dbReference type="Pfam" id="PF01061"/>
    </source>
</evidence>
<name>A0AAU2H881_9ACTN</name>
<dbReference type="EMBL" id="CP108253">
    <property type="protein sequence ID" value="WTU44434.1"/>
    <property type="molecule type" value="Genomic_DNA"/>
</dbReference>
<dbReference type="InterPro" id="IPR013525">
    <property type="entry name" value="ABC2_TM"/>
</dbReference>
<feature type="transmembrane region" description="Helical" evidence="5">
    <location>
        <begin position="38"/>
        <end position="57"/>
    </location>
</feature>
<evidence type="ECO:0000256" key="5">
    <source>
        <dbReference type="SAM" id="Phobius"/>
    </source>
</evidence>
<evidence type="ECO:0000256" key="3">
    <source>
        <dbReference type="ARBA" id="ARBA00022989"/>
    </source>
</evidence>
<feature type="domain" description="ABC-2 type transporter transmembrane" evidence="6">
    <location>
        <begin position="28"/>
        <end position="222"/>
    </location>
</feature>
<feature type="transmembrane region" description="Helical" evidence="5">
    <location>
        <begin position="181"/>
        <end position="199"/>
    </location>
</feature>
<comment type="subcellular location">
    <subcellularLocation>
        <location evidence="1">Membrane</location>
        <topology evidence="1">Multi-pass membrane protein</topology>
    </subcellularLocation>
</comment>
<keyword evidence="3 5" id="KW-1133">Transmembrane helix</keyword>
<gene>
    <name evidence="7" type="ORF">OHV25_35065</name>
</gene>
<protein>
    <submittedName>
        <fullName evidence="7">ABC transporter permease</fullName>
    </submittedName>
</protein>
<evidence type="ECO:0000256" key="1">
    <source>
        <dbReference type="ARBA" id="ARBA00004141"/>
    </source>
</evidence>
<feature type="transmembrane region" description="Helical" evidence="5">
    <location>
        <begin position="64"/>
        <end position="85"/>
    </location>
</feature>
<dbReference type="AlphaFoldDB" id="A0AAU2H881"/>
<dbReference type="PANTHER" id="PTHR43229:SF6">
    <property type="entry name" value="ABC-TYPE MULTIDRUG TRANSPORT SYSTEM, PERMEASE COMPONENT"/>
    <property type="match status" value="1"/>
</dbReference>
<evidence type="ECO:0000256" key="4">
    <source>
        <dbReference type="ARBA" id="ARBA00023136"/>
    </source>
</evidence>
<feature type="transmembrane region" description="Helical" evidence="5">
    <location>
        <begin position="91"/>
        <end position="109"/>
    </location>
</feature>